<dbReference type="PROSITE" id="PS01131">
    <property type="entry name" value="RRNA_A_DIMETH"/>
    <property type="match status" value="1"/>
</dbReference>
<gene>
    <name evidence="8" type="primary">rsmA</name>
    <name evidence="8" type="synonym">ksgA</name>
    <name evidence="11" type="ORF">BWX42_00735</name>
</gene>
<keyword evidence="5 8" id="KW-0949">S-adenosyl-L-methionine</keyword>
<dbReference type="AlphaFoldDB" id="A0A1S8KLD4"/>
<dbReference type="GO" id="GO:0003723">
    <property type="term" value="F:RNA binding"/>
    <property type="evidence" value="ECO:0007669"/>
    <property type="project" value="UniProtKB-UniRule"/>
</dbReference>
<evidence type="ECO:0000259" key="10">
    <source>
        <dbReference type="SMART" id="SM00650"/>
    </source>
</evidence>
<evidence type="ECO:0000313" key="11">
    <source>
        <dbReference type="EMBL" id="OOL80510.1"/>
    </source>
</evidence>
<accession>A0A1S8KLD4</accession>
<dbReference type="Proteomes" id="UP000190409">
    <property type="component" value="Unassembled WGS sequence"/>
</dbReference>
<feature type="binding site" evidence="8 9">
    <location>
        <position position="105"/>
    </location>
    <ligand>
        <name>S-adenosyl-L-methionine</name>
        <dbReference type="ChEBI" id="CHEBI:59789"/>
    </ligand>
</feature>
<keyword evidence="4 8" id="KW-0808">Transferase</keyword>
<comment type="function">
    <text evidence="8">Specifically dimethylates two adjacent adenosines (A1518 and A1519) in the loop of a conserved hairpin near the 3'-end of 16S rRNA in the 30S particle. May play a critical role in biogenesis of 30S subunits.</text>
</comment>
<evidence type="ECO:0000256" key="5">
    <source>
        <dbReference type="ARBA" id="ARBA00022691"/>
    </source>
</evidence>
<dbReference type="Gene3D" id="1.10.8.100">
    <property type="entry name" value="Ribosomal RNA adenine dimethylase-like, domain 2"/>
    <property type="match status" value="1"/>
</dbReference>
<dbReference type="InterPro" id="IPR020596">
    <property type="entry name" value="rRNA_Ade_Mease_Trfase_CS"/>
</dbReference>
<dbReference type="InterPro" id="IPR029063">
    <property type="entry name" value="SAM-dependent_MTases_sf"/>
</dbReference>
<comment type="catalytic activity">
    <reaction evidence="8">
        <text>adenosine(1518)/adenosine(1519) in 16S rRNA + 4 S-adenosyl-L-methionine = N(6)-dimethyladenosine(1518)/N(6)-dimethyladenosine(1519) in 16S rRNA + 4 S-adenosyl-L-homocysteine + 4 H(+)</text>
        <dbReference type="Rhea" id="RHEA:19609"/>
        <dbReference type="Rhea" id="RHEA-COMP:10232"/>
        <dbReference type="Rhea" id="RHEA-COMP:10233"/>
        <dbReference type="ChEBI" id="CHEBI:15378"/>
        <dbReference type="ChEBI" id="CHEBI:57856"/>
        <dbReference type="ChEBI" id="CHEBI:59789"/>
        <dbReference type="ChEBI" id="CHEBI:74411"/>
        <dbReference type="ChEBI" id="CHEBI:74493"/>
        <dbReference type="EC" id="2.1.1.182"/>
    </reaction>
</comment>
<proteinExistence type="inferred from homology"/>
<comment type="caution">
    <text evidence="11">The sequence shown here is derived from an EMBL/GenBank/DDBJ whole genome shotgun (WGS) entry which is preliminary data.</text>
</comment>
<comment type="similarity">
    <text evidence="8">Belongs to the class I-like SAM-binding methyltransferase superfamily. rRNA adenine N(6)-methyltransferase family. RsmA subfamily.</text>
</comment>
<feature type="binding site" evidence="8 9">
    <location>
        <position position="80"/>
    </location>
    <ligand>
        <name>S-adenosyl-L-methionine</name>
        <dbReference type="ChEBI" id="CHEBI:59789"/>
    </ligand>
</feature>
<dbReference type="SMART" id="SM00650">
    <property type="entry name" value="rADc"/>
    <property type="match status" value="1"/>
</dbReference>
<feature type="binding site" evidence="8 9">
    <location>
        <position position="34"/>
    </location>
    <ligand>
        <name>S-adenosyl-L-methionine</name>
        <dbReference type="ChEBI" id="CHEBI:59789"/>
    </ligand>
</feature>
<comment type="subcellular location">
    <subcellularLocation>
        <location evidence="8">Cytoplasm</location>
    </subcellularLocation>
</comment>
<dbReference type="EMBL" id="MUYF01000003">
    <property type="protein sequence ID" value="OOL80510.1"/>
    <property type="molecule type" value="Genomic_DNA"/>
</dbReference>
<protein>
    <recommendedName>
        <fullName evidence="8">Ribosomal RNA small subunit methyltransferase A</fullName>
        <ecNumber evidence="8">2.1.1.182</ecNumber>
    </recommendedName>
    <alternativeName>
        <fullName evidence="8">16S rRNA (adenine(1518)-N(6)/adenine(1519)-N(6))-dimethyltransferase</fullName>
    </alternativeName>
    <alternativeName>
        <fullName evidence="8">16S rRNA dimethyladenosine transferase</fullName>
    </alternativeName>
    <alternativeName>
        <fullName evidence="8">16S rRNA dimethylase</fullName>
    </alternativeName>
    <alternativeName>
        <fullName evidence="8">S-adenosylmethionine-6-N', N'-adenosyl(rRNA) dimethyltransferase</fullName>
    </alternativeName>
</protein>
<dbReference type="SUPFAM" id="SSF53335">
    <property type="entry name" value="S-adenosyl-L-methionine-dependent methyltransferases"/>
    <property type="match status" value="1"/>
</dbReference>
<dbReference type="GO" id="GO:0005829">
    <property type="term" value="C:cytosol"/>
    <property type="evidence" value="ECO:0007669"/>
    <property type="project" value="TreeGrafter"/>
</dbReference>
<dbReference type="GO" id="GO:0052908">
    <property type="term" value="F:16S rRNA (adenine(1518)-N(6)/adenine(1519)-N(6))-dimethyltransferase activity"/>
    <property type="evidence" value="ECO:0007669"/>
    <property type="project" value="UniProtKB-EC"/>
</dbReference>
<evidence type="ECO:0000256" key="1">
    <source>
        <dbReference type="ARBA" id="ARBA00022490"/>
    </source>
</evidence>
<evidence type="ECO:0000256" key="2">
    <source>
        <dbReference type="ARBA" id="ARBA00022552"/>
    </source>
</evidence>
<evidence type="ECO:0000256" key="6">
    <source>
        <dbReference type="ARBA" id="ARBA00022884"/>
    </source>
</evidence>
<keyword evidence="2 8" id="KW-0698">rRNA processing</keyword>
<dbReference type="Pfam" id="PF00398">
    <property type="entry name" value="RrnaAD"/>
    <property type="match status" value="1"/>
</dbReference>
<evidence type="ECO:0000256" key="3">
    <source>
        <dbReference type="ARBA" id="ARBA00022603"/>
    </source>
</evidence>
<dbReference type="Gene3D" id="3.40.50.150">
    <property type="entry name" value="Vaccinia Virus protein VP39"/>
    <property type="match status" value="1"/>
</dbReference>
<dbReference type="InterPro" id="IPR020598">
    <property type="entry name" value="rRNA_Ade_methylase_Trfase_N"/>
</dbReference>
<evidence type="ECO:0000256" key="4">
    <source>
        <dbReference type="ARBA" id="ARBA00022679"/>
    </source>
</evidence>
<dbReference type="InterPro" id="IPR011530">
    <property type="entry name" value="rRNA_adenine_dimethylase"/>
</dbReference>
<dbReference type="EC" id="2.1.1.182" evidence="8"/>
<evidence type="ECO:0000313" key="12">
    <source>
        <dbReference type="Proteomes" id="UP000190409"/>
    </source>
</evidence>
<dbReference type="PROSITE" id="PS51689">
    <property type="entry name" value="SAM_RNA_A_N6_MT"/>
    <property type="match status" value="1"/>
</dbReference>
<sequence>MTEVTRDIANPSNTIAILKRYNLQAKKSLGQNFLIDTNILEKIVAAGSVDKRTTVIEIGPGIGALTEQIARHAKQVYAFEIDQRLIPVLEETLADYTNIEVFNQDILDVNLSEFERDYLAEAERVVVMANLPYYITTPIIMGILESGLEADQLVFMVQKEVAARMSAEPGTKDYGSLSIALQYFGEPELAFTVPPTVFKPQPNVDSAIIQIKLRDKPAVAVQDEEFFFKLARAGFAQRRKTLWNNLKIAFGKDKDVQARMKEALAAADIDASRRGETLSIAEYGALADALVARDIQFVN</sequence>
<dbReference type="PANTHER" id="PTHR11727">
    <property type="entry name" value="DIMETHYLADENOSINE TRANSFERASE"/>
    <property type="match status" value="1"/>
</dbReference>
<dbReference type="InterPro" id="IPR001737">
    <property type="entry name" value="KsgA/Erm"/>
</dbReference>
<evidence type="ECO:0000256" key="8">
    <source>
        <dbReference type="HAMAP-Rule" id="MF_00607"/>
    </source>
</evidence>
<dbReference type="HAMAP" id="MF_00607">
    <property type="entry name" value="16SrRNA_methyltr_A"/>
    <property type="match status" value="1"/>
</dbReference>
<dbReference type="FunFam" id="3.40.50.150:FF:000023">
    <property type="entry name" value="Ribosomal RNA small subunit methyltransferase A"/>
    <property type="match status" value="1"/>
</dbReference>
<dbReference type="PANTHER" id="PTHR11727:SF7">
    <property type="entry name" value="DIMETHYLADENOSINE TRANSFERASE-RELATED"/>
    <property type="match status" value="1"/>
</dbReference>
<dbReference type="NCBIfam" id="TIGR00755">
    <property type="entry name" value="ksgA"/>
    <property type="match status" value="1"/>
</dbReference>
<reference evidence="11 12" key="1">
    <citation type="submission" date="2017-01" db="EMBL/GenBank/DDBJ databases">
        <title>Complete Genome Sequence of Dolosigranulum pigrum isolated from a Patient with interstitial lung disease.</title>
        <authorList>
            <person name="Mukhopadhyay R."/>
            <person name="Joaquin J."/>
            <person name="Hogue R."/>
            <person name="Fitzgerald S."/>
            <person name="Jospin G."/>
            <person name="Eisen J.A."/>
            <person name="Chaturvedi V."/>
        </authorList>
    </citation>
    <scope>NUCLEOTIDE SEQUENCE [LARGE SCALE GENOMIC DNA]</scope>
    <source>
        <strain evidence="11 12">15S00348</strain>
    </source>
</reference>
<feature type="binding site" evidence="8 9">
    <location>
        <position position="59"/>
    </location>
    <ligand>
        <name>S-adenosyl-L-methionine</name>
        <dbReference type="ChEBI" id="CHEBI:59789"/>
    </ligand>
</feature>
<evidence type="ECO:0000256" key="7">
    <source>
        <dbReference type="ARBA" id="ARBA00049167"/>
    </source>
</evidence>
<dbReference type="InterPro" id="IPR023165">
    <property type="entry name" value="rRNA_Ade_diMease-like_C"/>
</dbReference>
<evidence type="ECO:0000256" key="9">
    <source>
        <dbReference type="PROSITE-ProRule" id="PRU01026"/>
    </source>
</evidence>
<dbReference type="GO" id="GO:0052910">
    <property type="term" value="F:23S rRNA (adenine(2085)-N(6))-dimethyltransferase activity"/>
    <property type="evidence" value="ECO:0007669"/>
    <property type="project" value="UniProtKB-EC"/>
</dbReference>
<name>A0A1S8KLD4_9LACT</name>
<feature type="binding site" evidence="8 9">
    <location>
        <position position="32"/>
    </location>
    <ligand>
        <name>S-adenosyl-L-methionine</name>
        <dbReference type="ChEBI" id="CHEBI:59789"/>
    </ligand>
</feature>
<keyword evidence="1 8" id="KW-0963">Cytoplasm</keyword>
<dbReference type="CDD" id="cd02440">
    <property type="entry name" value="AdoMet_MTases"/>
    <property type="match status" value="1"/>
</dbReference>
<keyword evidence="6 8" id="KW-0694">RNA-binding</keyword>
<feature type="binding site" evidence="8 9">
    <location>
        <position position="130"/>
    </location>
    <ligand>
        <name>S-adenosyl-L-methionine</name>
        <dbReference type="ChEBI" id="CHEBI:59789"/>
    </ligand>
</feature>
<comment type="catalytic activity">
    <reaction evidence="7">
        <text>adenosine(2085) in 23S rRNA + 2 S-adenosyl-L-methionine = N(6)-dimethyladenosine(2085) in 23S rRNA + 2 S-adenosyl-L-homocysteine + 2 H(+)</text>
        <dbReference type="Rhea" id="RHEA:42784"/>
        <dbReference type="Rhea" id="RHEA-COMP:10237"/>
        <dbReference type="Rhea" id="RHEA-COMP:10238"/>
        <dbReference type="ChEBI" id="CHEBI:15378"/>
        <dbReference type="ChEBI" id="CHEBI:57856"/>
        <dbReference type="ChEBI" id="CHEBI:59789"/>
        <dbReference type="ChEBI" id="CHEBI:74411"/>
        <dbReference type="ChEBI" id="CHEBI:74493"/>
        <dbReference type="EC" id="2.1.1.184"/>
    </reaction>
</comment>
<keyword evidence="3 8" id="KW-0489">Methyltransferase</keyword>
<feature type="domain" description="Ribosomal RNA adenine methylase transferase N-terminal" evidence="10">
    <location>
        <begin position="39"/>
        <end position="215"/>
    </location>
</feature>
<organism evidence="11 12">
    <name type="scientific">Dolosigranulum pigrum</name>
    <dbReference type="NCBI Taxonomy" id="29394"/>
    <lineage>
        <taxon>Bacteria</taxon>
        <taxon>Bacillati</taxon>
        <taxon>Bacillota</taxon>
        <taxon>Bacilli</taxon>
        <taxon>Lactobacillales</taxon>
        <taxon>Carnobacteriaceae</taxon>
        <taxon>Dolosigranulum</taxon>
    </lineage>
</organism>